<dbReference type="RefSeq" id="XP_025358894.1">
    <property type="nucleotide sequence ID" value="XM_025498511.1"/>
</dbReference>
<proteinExistence type="predicted"/>
<evidence type="ECO:0000313" key="3">
    <source>
        <dbReference type="EMBL" id="PWN38592.1"/>
    </source>
</evidence>
<dbReference type="Proteomes" id="UP000245771">
    <property type="component" value="Unassembled WGS sequence"/>
</dbReference>
<feature type="region of interest" description="Disordered" evidence="1">
    <location>
        <begin position="25"/>
        <end position="86"/>
    </location>
</feature>
<keyword evidence="4" id="KW-1185">Reference proteome</keyword>
<evidence type="ECO:0000313" key="4">
    <source>
        <dbReference type="Proteomes" id="UP000245771"/>
    </source>
</evidence>
<feature type="compositionally biased region" description="Basic and acidic residues" evidence="1">
    <location>
        <begin position="47"/>
        <end position="59"/>
    </location>
</feature>
<protein>
    <submittedName>
        <fullName evidence="3">Uncharacterized protein</fullName>
    </submittedName>
</protein>
<accession>A0A316VLX4</accession>
<dbReference type="AlphaFoldDB" id="A0A316VLX4"/>
<evidence type="ECO:0000256" key="2">
    <source>
        <dbReference type="SAM" id="SignalP"/>
    </source>
</evidence>
<sequence length="86" mass="9641">MVIIAYIWILLHLYPVSVKTLSLAPSTKRAPPEPIPDLNVTPSPEHSNGRKSEEKRERSAILALPTPNSEERQGLFEITRAGRKKV</sequence>
<evidence type="ECO:0000256" key="1">
    <source>
        <dbReference type="SAM" id="MobiDB-lite"/>
    </source>
</evidence>
<reference evidence="3 4" key="1">
    <citation type="journal article" date="2018" name="Mol. Biol. Evol.">
        <title>Broad Genomic Sampling Reveals a Smut Pathogenic Ancestry of the Fungal Clade Ustilaginomycotina.</title>
        <authorList>
            <person name="Kijpornyongpan T."/>
            <person name="Mondo S.J."/>
            <person name="Barry K."/>
            <person name="Sandor L."/>
            <person name="Lee J."/>
            <person name="Lipzen A."/>
            <person name="Pangilinan J."/>
            <person name="LaButti K."/>
            <person name="Hainaut M."/>
            <person name="Henrissat B."/>
            <person name="Grigoriev I.V."/>
            <person name="Spatafora J.W."/>
            <person name="Aime M.C."/>
        </authorList>
    </citation>
    <scope>NUCLEOTIDE SEQUENCE [LARGE SCALE GENOMIC DNA]</scope>
    <source>
        <strain evidence="3 4">MCA 3882</strain>
    </source>
</reference>
<keyword evidence="2" id="KW-0732">Signal</keyword>
<dbReference type="GeneID" id="37020292"/>
<feature type="signal peptide" evidence="2">
    <location>
        <begin position="1"/>
        <end position="20"/>
    </location>
</feature>
<name>A0A316VLX4_9BASI</name>
<dbReference type="EMBL" id="KZ819602">
    <property type="protein sequence ID" value="PWN38592.1"/>
    <property type="molecule type" value="Genomic_DNA"/>
</dbReference>
<gene>
    <name evidence="3" type="ORF">FA14DRAFT_160057</name>
</gene>
<organism evidence="3 4">
    <name type="scientific">Meira miltonrushii</name>
    <dbReference type="NCBI Taxonomy" id="1280837"/>
    <lineage>
        <taxon>Eukaryota</taxon>
        <taxon>Fungi</taxon>
        <taxon>Dikarya</taxon>
        <taxon>Basidiomycota</taxon>
        <taxon>Ustilaginomycotina</taxon>
        <taxon>Exobasidiomycetes</taxon>
        <taxon>Exobasidiales</taxon>
        <taxon>Brachybasidiaceae</taxon>
        <taxon>Meira</taxon>
    </lineage>
</organism>
<feature type="chain" id="PRO_5016447310" evidence="2">
    <location>
        <begin position="21"/>
        <end position="86"/>
    </location>
</feature>
<dbReference type="InParanoid" id="A0A316VLX4"/>